<dbReference type="SUPFAM" id="SSF55961">
    <property type="entry name" value="Bet v1-like"/>
    <property type="match status" value="1"/>
</dbReference>
<dbReference type="GO" id="GO:0004519">
    <property type="term" value="F:endonuclease activity"/>
    <property type="evidence" value="ECO:0007669"/>
    <property type="project" value="UniProtKB-KW"/>
</dbReference>
<dbReference type="EMBL" id="KJ741402">
    <property type="protein sequence ID" value="AJM71468.1"/>
    <property type="molecule type" value="mRNA"/>
</dbReference>
<comment type="function">
    <text evidence="3">Catalyzes the two-stage endonucleolytic cleavage to 3'-phosphomononucleotides and 3'-phosphooligonucleotides with 2',3'-cyclic phosphate intermediates.</text>
</comment>
<dbReference type="PRINTS" id="PR00634">
    <property type="entry name" value="BETALLERGEN"/>
</dbReference>
<dbReference type="GO" id="GO:0038023">
    <property type="term" value="F:signaling receptor activity"/>
    <property type="evidence" value="ECO:0007669"/>
    <property type="project" value="InterPro"/>
</dbReference>
<evidence type="ECO:0000259" key="5">
    <source>
        <dbReference type="SMART" id="SM01037"/>
    </source>
</evidence>
<keyword evidence="4" id="KW-0568">Pathogenesis-related protein</keyword>
<keyword evidence="2" id="KW-0378">Hydrolase</keyword>
<dbReference type="Pfam" id="PF00407">
    <property type="entry name" value="Bet_v_1"/>
    <property type="match status" value="1"/>
</dbReference>
<dbReference type="GO" id="GO:0005634">
    <property type="term" value="C:nucleus"/>
    <property type="evidence" value="ECO:0007669"/>
    <property type="project" value="TreeGrafter"/>
</dbReference>
<dbReference type="CDD" id="cd07816">
    <property type="entry name" value="Bet_v1-like"/>
    <property type="match status" value="1"/>
</dbReference>
<dbReference type="InterPro" id="IPR024949">
    <property type="entry name" value="Bet_v_I_allergen"/>
</dbReference>
<dbReference type="SMR" id="A0A0R6ATQ1"/>
<dbReference type="InterPro" id="IPR000916">
    <property type="entry name" value="Bet_v_I/MLP"/>
</dbReference>
<accession>A0A0R6ATQ1</accession>
<dbReference type="GO" id="GO:0005737">
    <property type="term" value="C:cytoplasm"/>
    <property type="evidence" value="ECO:0007669"/>
    <property type="project" value="TreeGrafter"/>
</dbReference>
<evidence type="ECO:0000256" key="3">
    <source>
        <dbReference type="ARBA" id="ARBA00056368"/>
    </source>
</evidence>
<dbReference type="GO" id="GO:0006952">
    <property type="term" value="P:defense response"/>
    <property type="evidence" value="ECO:0007669"/>
    <property type="project" value="UniProtKB-KW"/>
</dbReference>
<organism evidence="6">
    <name type="scientific">Panax notoginseng</name>
    <name type="common">notoginseng</name>
    <dbReference type="NCBI Taxonomy" id="44586"/>
    <lineage>
        <taxon>Eukaryota</taxon>
        <taxon>Viridiplantae</taxon>
        <taxon>Streptophyta</taxon>
        <taxon>Embryophyta</taxon>
        <taxon>Tracheophyta</taxon>
        <taxon>Spermatophyta</taxon>
        <taxon>Magnoliopsida</taxon>
        <taxon>eudicotyledons</taxon>
        <taxon>Gunneridae</taxon>
        <taxon>Pentapetalae</taxon>
        <taxon>asterids</taxon>
        <taxon>campanulids</taxon>
        <taxon>Apiales</taxon>
        <taxon>Araliaceae</taxon>
        <taxon>Panax</taxon>
    </lineage>
</organism>
<reference evidence="6" key="2">
    <citation type="journal article" date="2015" name="Yao Xue Xue Bao">
        <title>Cloning and functional characterization of pathogenesis-related PR10-1 gene in Panax notoginseng.</title>
        <authorList>
            <person name="Tang M.Q."/>
            <person name="Min D.D."/>
            <person name="Li G."/>
            <person name="Jiang N."/>
            <person name="Ye Y.F."/>
        </authorList>
    </citation>
    <scope>NUCLEOTIDE SEQUENCE</scope>
</reference>
<sequence length="155" mass="16528">MGVQKTEVEATSTVPAEKLYAGLLLDIDTILPKAFPQAIKSSEIIEGDGGVGTVKLVTLGEASQFNTMKQRIDAIDKDALTYSYSIIGGDILLDIIESIVNHFTIVPTPDGGSIVKNTTIYNTIGDAVIPEENIKDATEKAGLIFKAVEAYLLAN</sequence>
<evidence type="ECO:0000256" key="1">
    <source>
        <dbReference type="ARBA" id="ARBA00009744"/>
    </source>
</evidence>
<dbReference type="GO" id="GO:0009738">
    <property type="term" value="P:abscisic acid-activated signaling pathway"/>
    <property type="evidence" value="ECO:0007669"/>
    <property type="project" value="InterPro"/>
</dbReference>
<evidence type="ECO:0000256" key="4">
    <source>
        <dbReference type="RuleBase" id="RU000409"/>
    </source>
</evidence>
<dbReference type="InterPro" id="IPR023393">
    <property type="entry name" value="START-like_dom_sf"/>
</dbReference>
<gene>
    <name evidence="6" type="primary">PR10-1</name>
</gene>
<feature type="domain" description="Bet v I/Major latex protein" evidence="5">
    <location>
        <begin position="1"/>
        <end position="155"/>
    </location>
</feature>
<dbReference type="SMART" id="SM01037">
    <property type="entry name" value="Bet_v_1"/>
    <property type="match status" value="1"/>
</dbReference>
<keyword evidence="2" id="KW-0255">Endonuclease</keyword>
<dbReference type="GO" id="GO:0010427">
    <property type="term" value="F:abscisic acid binding"/>
    <property type="evidence" value="ECO:0007669"/>
    <property type="project" value="InterPro"/>
</dbReference>
<comment type="similarity">
    <text evidence="1 4">Belongs to the BetVI family.</text>
</comment>
<reference evidence="6" key="1">
    <citation type="journal article" date="2014" name="Acta Pharm. Sin. B (APSB)">
        <title>Cloning and analysis of patbogenesis-related gene.</title>
        <authorList>
            <person name="Tang M.Q."/>
            <person name="Li G."/>
        </authorList>
    </citation>
    <scope>NUCLEOTIDE SEQUENCE</scope>
</reference>
<keyword evidence="4" id="KW-0611">Plant defense</keyword>
<dbReference type="PANTHER" id="PTHR31213:SF55">
    <property type="entry name" value="STRESS-INDUCED PROTEIN SAM22"/>
    <property type="match status" value="1"/>
</dbReference>
<dbReference type="PROSITE" id="PS00451">
    <property type="entry name" value="PATHOGENESIS_BETVI"/>
    <property type="match status" value="1"/>
</dbReference>
<name>A0A0R6ATQ1_9APIA</name>
<dbReference type="PANTHER" id="PTHR31213">
    <property type="entry name" value="OS08G0374000 PROTEIN-RELATED"/>
    <property type="match status" value="1"/>
</dbReference>
<evidence type="ECO:0000313" key="6">
    <source>
        <dbReference type="EMBL" id="AJM71468.1"/>
    </source>
</evidence>
<dbReference type="GO" id="GO:0004864">
    <property type="term" value="F:protein phosphatase inhibitor activity"/>
    <property type="evidence" value="ECO:0007669"/>
    <property type="project" value="InterPro"/>
</dbReference>
<protein>
    <submittedName>
        <fullName evidence="6">Pathogenesis-related protein</fullName>
    </submittedName>
</protein>
<keyword evidence="2" id="KW-0540">Nuclease</keyword>
<dbReference type="AlphaFoldDB" id="A0A0R6ATQ1"/>
<dbReference type="FunFam" id="3.30.530.20:FF:000007">
    <property type="entry name" value="Major pollen allergen Bet v 1-A"/>
    <property type="match status" value="1"/>
</dbReference>
<dbReference type="InterPro" id="IPR050279">
    <property type="entry name" value="Plant_def-hormone_signal"/>
</dbReference>
<dbReference type="Gene3D" id="3.30.530.20">
    <property type="match status" value="1"/>
</dbReference>
<proteinExistence type="evidence at transcript level"/>
<evidence type="ECO:0000256" key="2">
    <source>
        <dbReference type="ARBA" id="ARBA00022759"/>
    </source>
</evidence>